<feature type="coiled-coil region" evidence="1">
    <location>
        <begin position="64"/>
        <end position="101"/>
    </location>
</feature>
<reference evidence="3 4" key="1">
    <citation type="submission" date="2020-03" db="EMBL/GenBank/DDBJ databases">
        <authorList>
            <person name="Zhang L."/>
            <person name="Han X."/>
            <person name="Chen Y."/>
            <person name="Yu Y."/>
        </authorList>
    </citation>
    <scope>NUCLEOTIDE SEQUENCE [LARGE SCALE GENOMIC DNA]</scope>
    <source>
        <strain evidence="3 4">A1254</strain>
    </source>
</reference>
<proteinExistence type="predicted"/>
<evidence type="ECO:0000256" key="1">
    <source>
        <dbReference type="SAM" id="Coils"/>
    </source>
</evidence>
<accession>A0A6H0FU13</accession>
<dbReference type="AlphaFoldDB" id="A0A6H0FU13"/>
<keyword evidence="2" id="KW-0472">Membrane</keyword>
<evidence type="ECO:0000256" key="2">
    <source>
        <dbReference type="SAM" id="Phobius"/>
    </source>
</evidence>
<name>A0A6H0FU13_ACIPI</name>
<feature type="transmembrane region" description="Helical" evidence="2">
    <location>
        <begin position="37"/>
        <end position="57"/>
    </location>
</feature>
<sequence>MVKNAVRIGWVLTLLWLIIIICLLIKNPMPSLLNEMGDFIAGVSSPLAFLWVVVGYYQSQQALIMQAEELSQNTKALIAQVEEMKKTTEIQEDQLLEMKQQYAELGIQERIQRQPFFDIKFVRLIEEISNDQYYINIRFDIECMSGFARTLSLSFFEIDSESDHINYIKEGEIKKNMIRVEVRSLRELNNKALDIIYFDKNHTLTKQRYRFFHNKIDHNELSFEKFIIS</sequence>
<organism evidence="3 4">
    <name type="scientific">Acinetobacter pittii</name>
    <name type="common">Acinetobacter genomosp. 3</name>
    <dbReference type="NCBI Taxonomy" id="48296"/>
    <lineage>
        <taxon>Bacteria</taxon>
        <taxon>Pseudomonadati</taxon>
        <taxon>Pseudomonadota</taxon>
        <taxon>Gammaproteobacteria</taxon>
        <taxon>Moraxellales</taxon>
        <taxon>Moraxellaceae</taxon>
        <taxon>Acinetobacter</taxon>
        <taxon>Acinetobacter calcoaceticus/baumannii complex</taxon>
    </lineage>
</organism>
<protein>
    <submittedName>
        <fullName evidence="3">Uncharacterized protein</fullName>
    </submittedName>
</protein>
<evidence type="ECO:0000313" key="3">
    <source>
        <dbReference type="EMBL" id="QIT17829.1"/>
    </source>
</evidence>
<keyword evidence="1" id="KW-0175">Coiled coil</keyword>
<dbReference type="Proteomes" id="UP000501692">
    <property type="component" value="Chromosome"/>
</dbReference>
<dbReference type="EMBL" id="CP049806">
    <property type="protein sequence ID" value="QIT17829.1"/>
    <property type="molecule type" value="Genomic_DNA"/>
</dbReference>
<keyword evidence="2" id="KW-1133">Transmembrane helix</keyword>
<gene>
    <name evidence="3" type="ORF">G8E09_08945</name>
</gene>
<feature type="transmembrane region" description="Helical" evidence="2">
    <location>
        <begin position="6"/>
        <end position="25"/>
    </location>
</feature>
<evidence type="ECO:0000313" key="4">
    <source>
        <dbReference type="Proteomes" id="UP000501692"/>
    </source>
</evidence>
<keyword evidence="2" id="KW-0812">Transmembrane</keyword>